<dbReference type="EMBL" id="MN038177">
    <property type="protein sequence ID" value="QDH49584.1"/>
    <property type="molecule type" value="Genomic_DNA"/>
</dbReference>
<evidence type="ECO:0000256" key="1">
    <source>
        <dbReference type="ARBA" id="ARBA00004328"/>
    </source>
</evidence>
<dbReference type="Gene3D" id="2.160.20.10">
    <property type="entry name" value="Single-stranded right-handed beta-helix, Pectin lyase-like"/>
    <property type="match status" value="1"/>
</dbReference>
<dbReference type="KEGG" id="vg:55620300"/>
<evidence type="ECO:0000256" key="2">
    <source>
        <dbReference type="ARBA" id="ARBA00022844"/>
    </source>
</evidence>
<evidence type="ECO:0000313" key="4">
    <source>
        <dbReference type="Proteomes" id="UP000319711"/>
    </source>
</evidence>
<keyword evidence="4" id="KW-1185">Reference proteome</keyword>
<accession>A0A514A8N7</accession>
<organism evidence="3 4">
    <name type="scientific">Pantoea phage Kyle</name>
    <dbReference type="NCBI Taxonomy" id="2589665"/>
    <lineage>
        <taxon>Viruses</taxon>
        <taxon>Duplodnaviria</taxon>
        <taxon>Heunggongvirae</taxon>
        <taxon>Uroviricota</taxon>
        <taxon>Caudoviricetes</taxon>
        <taxon>Lindbergviridae</taxon>
        <taxon>Kylevirus</taxon>
        <taxon>Kylevirus kyle</taxon>
    </lineage>
</organism>
<protein>
    <submittedName>
        <fullName evidence="3">Uncharacterized protein</fullName>
    </submittedName>
</protein>
<name>A0A514A8N7_9CAUD</name>
<dbReference type="Proteomes" id="UP000319711">
    <property type="component" value="Segment"/>
</dbReference>
<dbReference type="InterPro" id="IPR012334">
    <property type="entry name" value="Pectin_lyas_fold"/>
</dbReference>
<dbReference type="GeneID" id="55620300"/>
<dbReference type="SUPFAM" id="SSF51126">
    <property type="entry name" value="Pectin lyase-like"/>
    <property type="match status" value="1"/>
</dbReference>
<dbReference type="GO" id="GO:0044423">
    <property type="term" value="C:virion component"/>
    <property type="evidence" value="ECO:0007669"/>
    <property type="project" value="UniProtKB-KW"/>
</dbReference>
<dbReference type="GO" id="GO:0051701">
    <property type="term" value="P:biological process involved in interaction with host"/>
    <property type="evidence" value="ECO:0007669"/>
    <property type="project" value="UniProtKB-ARBA"/>
</dbReference>
<comment type="subcellular location">
    <subcellularLocation>
        <location evidence="1">Virion</location>
    </subcellularLocation>
</comment>
<sequence length="611" mass="67232">MSLQRVVMELKTILETSDLQKAITASSFESLRTRKPEFEGQILYLSSYHLLAGNPAGGGYFLGHLTSGADDGGMHAAGDKFHWERICSSFSDEINITHFGAYMDGINDDLPAVLRMFNYGRNIDGNHRMARRIGVKFPSGVSFVSPYDYGTAEIDYLQFTGPRVDFGLMPETRIVSDKSDTPVIKCSARRFAIQGIEWDGQATSTITDGGMRWNFTTPSNKQPFFANVETAGQFVNVSCFRAINSGGIVFDLLDTLDTHFDQIYCNRIYDDFIRILWSNDPQGKWDHSTAVEITNGNLQYMLSDNGLNMPRCTQSLIRNLWIEHSNGPGDLSNGGWDIHKLSIESSKFPLNLKGTRGKHNIELQTGGAVVRGTPEQRWLSNYEDGYITESAQATSFEQPIRVLFQGGTLHGDNNTSASTWVCIGQFFSPSVGQQWEVDIHAKNGYSSAGASPTIERNGEPGKTTIKIQRGSGNEPIVTASHEGMAGVTDIRYQAPYNTYVKLWIKLPQWCGRFDVNVYSNGVNRQDAGTPSMFLKDGTKSANEPVAAAGENPIRLPEYRFAKHANGAGVGAAGGVLQLSSPPGTPSSTAAPAEYMQILDRNGKVAYIPLYR</sequence>
<gene>
    <name evidence="3" type="primary">14</name>
    <name evidence="3" type="ORF">KYLE_15</name>
</gene>
<dbReference type="InterPro" id="IPR011050">
    <property type="entry name" value="Pectin_lyase_fold/virulence"/>
</dbReference>
<reference evidence="3 4" key="1">
    <citation type="submission" date="2019-06" db="EMBL/GenBank/DDBJ databases">
        <authorList>
            <person name="Fakulujo A."/>
            <person name="Fiaz D."/>
            <person name="Garg S."/>
            <person name="Gordon G."/>
            <person name="Haider Z."/>
            <person name="Hale A."/>
            <person name="Hodges K."/>
            <person name="Jacob L."/>
            <person name="Kandil F."/>
            <person name="Kincaid V."/>
            <person name="Melchor-Guerra M."/>
            <person name="Morrelli A."/>
            <person name="Morris R."/>
            <person name="Nawaz M."/>
            <person name="Nguyen N."/>
            <person name="Omair A."/>
            <person name="Pray J."/>
            <person name="Saleem H."/>
            <person name="Saravane K."/>
            <person name="Sharma A."/>
            <person name="Singh A."/>
            <person name="Walston M."/>
            <person name="Zaman H."/>
            <person name="Puthuveetil N."/>
            <person name="Do L."/>
            <person name="Islam N."/>
            <person name="Johnson A."/>
        </authorList>
    </citation>
    <scope>NUCLEOTIDE SEQUENCE [LARGE SCALE GENOMIC DNA]</scope>
</reference>
<dbReference type="GO" id="GO:0019058">
    <property type="term" value="P:viral life cycle"/>
    <property type="evidence" value="ECO:0007669"/>
    <property type="project" value="UniProtKB-ARBA"/>
</dbReference>
<evidence type="ECO:0000313" key="3">
    <source>
        <dbReference type="EMBL" id="QDH49584.1"/>
    </source>
</evidence>
<keyword evidence="2" id="KW-0946">Virion</keyword>
<dbReference type="RefSeq" id="YP_009849847.1">
    <property type="nucleotide sequence ID" value="NC_048796.1"/>
</dbReference>
<proteinExistence type="predicted"/>